<evidence type="ECO:0000256" key="2">
    <source>
        <dbReference type="ARBA" id="ARBA00023002"/>
    </source>
</evidence>
<keyword evidence="3" id="KW-1185">Reference proteome</keyword>
<dbReference type="PANTHER" id="PTHR24320">
    <property type="entry name" value="RETINOL DEHYDROGENASE"/>
    <property type="match status" value="1"/>
</dbReference>
<dbReference type="InterPro" id="IPR002347">
    <property type="entry name" value="SDR_fam"/>
</dbReference>
<dbReference type="PANTHER" id="PTHR24320:SF285">
    <property type="entry name" value="RETINOL DEHYDROGENASE 14"/>
    <property type="match status" value="1"/>
</dbReference>
<comment type="similarity">
    <text evidence="1">Belongs to the short-chain dehydrogenases/reductases (SDR) family.</text>
</comment>
<sequence>MRTVLVTGANSGIGFEASRKFYLLGYKVILAVRNVEEGNKAKFLISLNNNEERLVVRKCDLCDIESMKNFVLSLENDRVLFDVVICNAGIMNHPFEVCKNGVEIHFQTNYLGHQYLLDKLLDKGIIKETRIIVVTSGFYKNINKMFDINDITGNIAPIKQPNIYYSISKLANCLQVLSFKEKLDLKAPKSVIVAVRPGFVRGTNLGRHTHFLLRFFATPLIYLIAKNLDQGTRTIIHCATCLEKSIESGCIYADNLKEEYTSIVSKENAVKLNEITQKLMVEQNKD</sequence>
<proteinExistence type="inferred from homology"/>
<dbReference type="WBParaSite" id="SVE_0489000.1">
    <property type="protein sequence ID" value="SVE_0489000.1"/>
    <property type="gene ID" value="SVE_0489000"/>
</dbReference>
<protein>
    <submittedName>
        <fullName evidence="4">Dehydrogenase/reductase SDR family member 13 (inferred by orthology to a human protein)</fullName>
    </submittedName>
</protein>
<evidence type="ECO:0000313" key="3">
    <source>
        <dbReference type="Proteomes" id="UP000035680"/>
    </source>
</evidence>
<name>A0A0K0F7U3_STRVS</name>
<dbReference type="STRING" id="75913.A0A0K0F7U3"/>
<keyword evidence="2" id="KW-0560">Oxidoreductase</keyword>
<dbReference type="InterPro" id="IPR036291">
    <property type="entry name" value="NAD(P)-bd_dom_sf"/>
</dbReference>
<accession>A0A0K0F7U3</accession>
<organism evidence="3 4">
    <name type="scientific">Strongyloides venezuelensis</name>
    <name type="common">Threadworm</name>
    <dbReference type="NCBI Taxonomy" id="75913"/>
    <lineage>
        <taxon>Eukaryota</taxon>
        <taxon>Metazoa</taxon>
        <taxon>Ecdysozoa</taxon>
        <taxon>Nematoda</taxon>
        <taxon>Chromadorea</taxon>
        <taxon>Rhabditida</taxon>
        <taxon>Tylenchina</taxon>
        <taxon>Panagrolaimomorpha</taxon>
        <taxon>Strongyloidoidea</taxon>
        <taxon>Strongyloididae</taxon>
        <taxon>Strongyloides</taxon>
    </lineage>
</organism>
<reference evidence="3" key="1">
    <citation type="submission" date="2014-07" db="EMBL/GenBank/DDBJ databases">
        <authorList>
            <person name="Martin A.A"/>
            <person name="De Silva N."/>
        </authorList>
    </citation>
    <scope>NUCLEOTIDE SEQUENCE</scope>
</reference>
<dbReference type="Proteomes" id="UP000035680">
    <property type="component" value="Unassembled WGS sequence"/>
</dbReference>
<dbReference type="SUPFAM" id="SSF51735">
    <property type="entry name" value="NAD(P)-binding Rossmann-fold domains"/>
    <property type="match status" value="1"/>
</dbReference>
<dbReference type="Pfam" id="PF00106">
    <property type="entry name" value="adh_short"/>
    <property type="match status" value="1"/>
</dbReference>
<dbReference type="AlphaFoldDB" id="A0A0K0F7U3"/>
<evidence type="ECO:0000313" key="4">
    <source>
        <dbReference type="WBParaSite" id="SVE_0489000.1"/>
    </source>
</evidence>
<dbReference type="GO" id="GO:0016491">
    <property type="term" value="F:oxidoreductase activity"/>
    <property type="evidence" value="ECO:0007669"/>
    <property type="project" value="UniProtKB-KW"/>
</dbReference>
<reference evidence="4" key="2">
    <citation type="submission" date="2015-08" db="UniProtKB">
        <authorList>
            <consortium name="WormBaseParasite"/>
        </authorList>
    </citation>
    <scope>IDENTIFICATION</scope>
</reference>
<evidence type="ECO:0000256" key="1">
    <source>
        <dbReference type="ARBA" id="ARBA00006484"/>
    </source>
</evidence>
<dbReference type="Gene3D" id="3.40.50.720">
    <property type="entry name" value="NAD(P)-binding Rossmann-like Domain"/>
    <property type="match status" value="1"/>
</dbReference>